<dbReference type="Proteomes" id="UP000320648">
    <property type="component" value="Unassembled WGS sequence"/>
</dbReference>
<proteinExistence type="predicted"/>
<name>A0A558IJI7_9CORY</name>
<accession>A0A558IJI7</accession>
<protein>
    <submittedName>
        <fullName evidence="1">Uncharacterized protein</fullName>
    </submittedName>
</protein>
<evidence type="ECO:0000313" key="2">
    <source>
        <dbReference type="Proteomes" id="UP000320648"/>
    </source>
</evidence>
<dbReference type="EMBL" id="VMTX01000017">
    <property type="protein sequence ID" value="TVU81526.1"/>
    <property type="molecule type" value="Genomic_DNA"/>
</dbReference>
<dbReference type="RefSeq" id="WP_141741455.1">
    <property type="nucleotide sequence ID" value="NZ_VMTX01000017.1"/>
</dbReference>
<reference evidence="1 2" key="1">
    <citation type="submission" date="2019-07" db="EMBL/GenBank/DDBJ databases">
        <title>Draft genome of C. aurimucosum strain 15-4290.</title>
        <authorList>
            <person name="Pacheco L.G.C."/>
            <person name="Aguiar E.R.G.R."/>
            <person name="Navas J."/>
            <person name="Santos C.S."/>
            <person name="Rocha D.J.P.G."/>
        </authorList>
    </citation>
    <scope>NUCLEOTIDE SEQUENCE [LARGE SCALE GENOMIC DNA]</scope>
    <source>
        <strain evidence="1 2">15-4290</strain>
    </source>
</reference>
<dbReference type="AlphaFoldDB" id="A0A558IJI7"/>
<comment type="caution">
    <text evidence="1">The sequence shown here is derived from an EMBL/GenBank/DDBJ whole genome shotgun (WGS) entry which is preliminary data.</text>
</comment>
<gene>
    <name evidence="1" type="ORF">FQN05_10980</name>
</gene>
<sequence length="187" mass="19378">MALSMVGGNTYATAAETNSPDFTAVEVNSEPTSAQEAQLADDLEVLFTEYISQKDGVFTVNEQAVIRDGYADSMGDFHAVARAFNSPNPGHPQTGSKTPVMVQTYDANSYAKCVLWSALGIPATAFTSGTWSAIVTGIKAFNWKLAASTIVRALGPAFVNGAGKAIGGPATIAAFLAASAGLCAFQQ</sequence>
<organism evidence="1 2">
    <name type="scientific">Corynebacterium aurimucosum</name>
    <dbReference type="NCBI Taxonomy" id="169292"/>
    <lineage>
        <taxon>Bacteria</taxon>
        <taxon>Bacillati</taxon>
        <taxon>Actinomycetota</taxon>
        <taxon>Actinomycetes</taxon>
        <taxon>Mycobacteriales</taxon>
        <taxon>Corynebacteriaceae</taxon>
        <taxon>Corynebacterium</taxon>
    </lineage>
</organism>
<evidence type="ECO:0000313" key="1">
    <source>
        <dbReference type="EMBL" id="TVU81526.1"/>
    </source>
</evidence>